<evidence type="ECO:0000256" key="3">
    <source>
        <dbReference type="SAM" id="MobiDB-lite"/>
    </source>
</evidence>
<evidence type="ECO:0000256" key="2">
    <source>
        <dbReference type="PIRNR" id="PIRNR038972"/>
    </source>
</evidence>
<evidence type="ECO:0000313" key="6">
    <source>
        <dbReference type="Proteomes" id="UP000236546"/>
    </source>
</evidence>
<feature type="domain" description="SAM-dependent methyltransferase TRM5/TYW2-type" evidence="4">
    <location>
        <begin position="102"/>
        <end position="401"/>
    </location>
</feature>
<comment type="similarity">
    <text evidence="2">Belongs to the class I-like SAM-binding methyltransferase superfamily. TRM5/TYW2 family.</text>
</comment>
<proteinExistence type="inferred from homology"/>
<keyword evidence="2" id="KW-0949">S-adenosyl-L-methionine</keyword>
<organism evidence="5 6">
    <name type="scientific">Trichoderma gamsii</name>
    <dbReference type="NCBI Taxonomy" id="398673"/>
    <lineage>
        <taxon>Eukaryota</taxon>
        <taxon>Fungi</taxon>
        <taxon>Dikarya</taxon>
        <taxon>Ascomycota</taxon>
        <taxon>Pezizomycotina</taxon>
        <taxon>Sordariomycetes</taxon>
        <taxon>Hypocreomycetidae</taxon>
        <taxon>Hypocreales</taxon>
        <taxon>Hypocreaceae</taxon>
        <taxon>Trichoderma</taxon>
    </lineage>
</organism>
<dbReference type="PIRSF" id="PIRSF038972">
    <property type="entry name" value="Trm12"/>
    <property type="match status" value="1"/>
</dbReference>
<dbReference type="PROSITE" id="PS51684">
    <property type="entry name" value="SAM_MT_TRM5_TYW2"/>
    <property type="match status" value="1"/>
</dbReference>
<protein>
    <recommendedName>
        <fullName evidence="2">tRNA wybutosine-synthesizing protein 2</fullName>
        <shortName evidence="2">tRNA-yW-synthesizing protein 2</shortName>
    </recommendedName>
    <alternativeName>
        <fullName evidence="2">tRNA(Phe) (4-demethylwyosine(37)-C(7)) aminocarboxypropyltransferase</fullName>
    </alternativeName>
</protein>
<dbReference type="GO" id="GO:0005737">
    <property type="term" value="C:cytoplasm"/>
    <property type="evidence" value="ECO:0007669"/>
    <property type="project" value="UniProtKB-SubCell"/>
</dbReference>
<dbReference type="SUPFAM" id="SSF53335">
    <property type="entry name" value="S-adenosyl-L-methionine-dependent methyltransferases"/>
    <property type="match status" value="1"/>
</dbReference>
<keyword evidence="2" id="KW-0963">Cytoplasm</keyword>
<dbReference type="InterPro" id="IPR030382">
    <property type="entry name" value="MeTrfase_TRM5/TYW2"/>
</dbReference>
<keyword evidence="2" id="KW-0808">Transferase</keyword>
<dbReference type="GO" id="GO:0102522">
    <property type="term" value="F:tRNA 4-demethylwyosine alpha-amino-alpha-carboxypropyltransferase activity"/>
    <property type="evidence" value="ECO:0007669"/>
    <property type="project" value="UniProtKB-EC"/>
</dbReference>
<dbReference type="UniPathway" id="UPA00375"/>
<dbReference type="OrthoDB" id="2387925at2759"/>
<keyword evidence="2" id="KW-0819">tRNA processing</keyword>
<feature type="compositionally biased region" description="Basic and acidic residues" evidence="3">
    <location>
        <begin position="1"/>
        <end position="10"/>
    </location>
</feature>
<comment type="subcellular location">
    <subcellularLocation>
        <location evidence="2">Cytoplasm</location>
    </subcellularLocation>
</comment>
<evidence type="ECO:0000313" key="5">
    <source>
        <dbReference type="EMBL" id="PNP41128.1"/>
    </source>
</evidence>
<comment type="pathway">
    <text evidence="2">tRNA modification; wybutosine-tRNA(Phe) biosynthesis.</text>
</comment>
<sequence length="409" mass="45152">MASRQLDDKKSHRKPKPRSRPVNPINAAIQSWITVSLPPLESAGQDSRNESLINSAPKRFTIYEPLALLPTGSFTSETWASTLGVCGEAACNSLWQSILQEISKIGQGVVTHLAVNEGIPLHKAGEEDENVRRSPSGLRTLFGDFGPSEGVGEHPTKSDFEDAFWVGTKQNGILQTWAPRWTMFSRGNVKEKARLLAFKRPSLTKGTKEERGESWAVDLYAGIGYFVFPYAALGMRVLCWEINPWSVEGLRRGALANKWSVKVIEGDDLLLPVNQLLAGKERIIVFLESNEKALERIGEIQEAGHARNIEHVNCGFLPTSEPVWKSAWEVTKLAPEAWLHLHENVGAEDIESRRGSVQGAFETWAAASGANLRTPKVEHVEQVKTFAPGVWHCVFDVRITGGSISNNGT</sequence>
<gene>
    <name evidence="5" type="ORF">TGAMA5MH_06998</name>
</gene>
<dbReference type="EMBL" id="MTYH01000059">
    <property type="protein sequence ID" value="PNP41128.1"/>
    <property type="molecule type" value="Genomic_DNA"/>
</dbReference>
<dbReference type="InterPro" id="IPR029063">
    <property type="entry name" value="SAM-dependent_MTases_sf"/>
</dbReference>
<feature type="region of interest" description="Disordered" evidence="3">
    <location>
        <begin position="1"/>
        <end position="23"/>
    </location>
</feature>
<dbReference type="GO" id="GO:0008757">
    <property type="term" value="F:S-adenosylmethionine-dependent methyltransferase activity"/>
    <property type="evidence" value="ECO:0007669"/>
    <property type="project" value="InterPro"/>
</dbReference>
<comment type="catalytic activity">
    <reaction evidence="1">
        <text>4-demethylwyosine(37) in tRNA(Phe) + S-adenosyl-L-methionine = 4-demethyl-7-[(3S)-3-amino-3-carboxypropyl]wyosine(37) in tRNA(Phe) + S-methyl-5'-thioadenosine + H(+)</text>
        <dbReference type="Rhea" id="RHEA:36355"/>
        <dbReference type="Rhea" id="RHEA-COMP:10164"/>
        <dbReference type="Rhea" id="RHEA-COMP:10378"/>
        <dbReference type="ChEBI" id="CHEBI:15378"/>
        <dbReference type="ChEBI" id="CHEBI:17509"/>
        <dbReference type="ChEBI" id="CHEBI:59789"/>
        <dbReference type="ChEBI" id="CHEBI:64315"/>
        <dbReference type="ChEBI" id="CHEBI:73550"/>
        <dbReference type="EC" id="2.5.1.114"/>
    </reaction>
</comment>
<comment type="caution">
    <text evidence="5">The sequence shown here is derived from an EMBL/GenBank/DDBJ whole genome shotgun (WGS) entry which is preliminary data.</text>
</comment>
<dbReference type="GO" id="GO:0031591">
    <property type="term" value="P:wybutosine biosynthetic process"/>
    <property type="evidence" value="ECO:0007669"/>
    <property type="project" value="InterPro"/>
</dbReference>
<comment type="function">
    <text evidence="2">S-adenosyl-L-methionine-dependent transferase that acts as a component of the wybutosine biosynthesis pathway. Wybutosine is a hyper modified guanosine with a tricyclic base found at the 3'-position adjacent to the anticodon of eukaryotic phenylalanine tRNA. Catalyzes the transfer of the alpha-amino-alpha-carboxypropyl (acp) group from S-adenosyl-L-methionine to the C-7 position of 4-demethylwyosine (imG-14) to produce wybutosine-86.</text>
</comment>
<reference evidence="5 6" key="1">
    <citation type="submission" date="2017-02" db="EMBL/GenBank/DDBJ databases">
        <title>Genomes of Trichoderma spp. with biocontrol activity.</title>
        <authorList>
            <person name="Gardiner D."/>
            <person name="Kazan K."/>
            <person name="Vos C."/>
            <person name="Harvey P."/>
        </authorList>
    </citation>
    <scope>NUCLEOTIDE SEQUENCE [LARGE SCALE GENOMIC DNA]</scope>
    <source>
        <strain evidence="5 6">A5MH</strain>
    </source>
</reference>
<dbReference type="PANTHER" id="PTHR23245">
    <property type="entry name" value="TRNA METHYLTRANSFERASE"/>
    <property type="match status" value="1"/>
</dbReference>
<evidence type="ECO:0000259" key="4">
    <source>
        <dbReference type="PROSITE" id="PS51684"/>
    </source>
</evidence>
<accession>A0A2K0T6J1</accession>
<dbReference type="Proteomes" id="UP000236546">
    <property type="component" value="Unassembled WGS sequence"/>
</dbReference>
<name>A0A2K0T6J1_9HYPO</name>
<dbReference type="GO" id="GO:0008175">
    <property type="term" value="F:tRNA methyltransferase activity"/>
    <property type="evidence" value="ECO:0007669"/>
    <property type="project" value="TreeGrafter"/>
</dbReference>
<dbReference type="AlphaFoldDB" id="A0A2K0T6J1"/>
<evidence type="ECO:0000256" key="1">
    <source>
        <dbReference type="ARBA" id="ARBA00049400"/>
    </source>
</evidence>
<dbReference type="PANTHER" id="PTHR23245:SF25">
    <property type="entry name" value="TRNA WYBUTOSINE-SYNTHESIZING PROTEIN 2 HOMOLOG"/>
    <property type="match status" value="1"/>
</dbReference>
<dbReference type="InterPro" id="IPR026274">
    <property type="entry name" value="tRNA_wybutosine_synth_prot_2"/>
</dbReference>
<dbReference type="GO" id="GO:0030488">
    <property type="term" value="P:tRNA methylation"/>
    <property type="evidence" value="ECO:0007669"/>
    <property type="project" value="TreeGrafter"/>
</dbReference>
<dbReference type="Gene3D" id="3.40.50.150">
    <property type="entry name" value="Vaccinia Virus protein VP39"/>
    <property type="match status" value="1"/>
</dbReference>